<dbReference type="GO" id="GO:0048680">
    <property type="term" value="P:positive regulation of axon regeneration"/>
    <property type="evidence" value="ECO:0007669"/>
    <property type="project" value="UniProtKB-ARBA"/>
</dbReference>
<feature type="region of interest" description="Disordered" evidence="18">
    <location>
        <begin position="58"/>
        <end position="82"/>
    </location>
</feature>
<keyword evidence="2" id="KW-1003">Cell membrane</keyword>
<dbReference type="InterPro" id="IPR048525">
    <property type="entry name" value="DDR1-2_DS-like"/>
</dbReference>
<dbReference type="InterPro" id="IPR001245">
    <property type="entry name" value="Ser-Thr/Tyr_kinase_cat_dom"/>
</dbReference>
<evidence type="ECO:0000259" key="21">
    <source>
        <dbReference type="PROSITE" id="PS50011"/>
    </source>
</evidence>
<dbReference type="SMART" id="SM00231">
    <property type="entry name" value="FA58C"/>
    <property type="match status" value="1"/>
</dbReference>
<dbReference type="RefSeq" id="XP_034232479.1">
    <property type="nucleotide sequence ID" value="XM_034376588.1"/>
</dbReference>
<reference evidence="24" key="1">
    <citation type="submission" date="2025-08" db="UniProtKB">
        <authorList>
            <consortium name="RefSeq"/>
        </authorList>
    </citation>
    <scope>IDENTIFICATION</scope>
    <source>
        <tissue evidence="24">Total insect</tissue>
    </source>
</reference>
<keyword evidence="11" id="KW-0829">Tyrosine-protein kinase</keyword>
<dbReference type="GO" id="GO:0005518">
    <property type="term" value="F:collagen binding"/>
    <property type="evidence" value="ECO:0007669"/>
    <property type="project" value="TreeGrafter"/>
</dbReference>
<dbReference type="CDD" id="cd00057">
    <property type="entry name" value="FA58C"/>
    <property type="match status" value="1"/>
</dbReference>
<dbReference type="InterPro" id="IPR008266">
    <property type="entry name" value="Tyr_kinase_AS"/>
</dbReference>
<feature type="signal peptide" evidence="20">
    <location>
        <begin position="1"/>
        <end position="37"/>
    </location>
</feature>
<evidence type="ECO:0000256" key="17">
    <source>
        <dbReference type="PROSITE-ProRule" id="PRU10141"/>
    </source>
</evidence>
<dbReference type="PROSITE" id="PS50022">
    <property type="entry name" value="FA58C_3"/>
    <property type="match status" value="1"/>
</dbReference>
<evidence type="ECO:0000313" key="23">
    <source>
        <dbReference type="Proteomes" id="UP000515158"/>
    </source>
</evidence>
<dbReference type="OrthoDB" id="6071166at2759"/>
<dbReference type="SUPFAM" id="SSF49785">
    <property type="entry name" value="Galactose-binding domain-like"/>
    <property type="match status" value="1"/>
</dbReference>
<comment type="similarity">
    <text evidence="16">Belongs to the protein kinase superfamily. Tyr protein kinase family. Insulin receptor subfamily.</text>
</comment>
<accession>A0A6P8ZHU8</accession>
<evidence type="ECO:0000256" key="5">
    <source>
        <dbReference type="ARBA" id="ARBA00022729"/>
    </source>
</evidence>
<gene>
    <name evidence="24" type="primary">LOC117640252</name>
</gene>
<evidence type="ECO:0000256" key="1">
    <source>
        <dbReference type="ARBA" id="ARBA00004251"/>
    </source>
</evidence>
<evidence type="ECO:0000313" key="24">
    <source>
        <dbReference type="RefSeq" id="XP_034232479.1"/>
    </source>
</evidence>
<dbReference type="FunFam" id="1.10.510.10:FF:001512">
    <property type="entry name" value="Receptor tyrosine-protein kinase erbB-2"/>
    <property type="match status" value="1"/>
</dbReference>
<organism evidence="24">
    <name type="scientific">Thrips palmi</name>
    <name type="common">Melon thrips</name>
    <dbReference type="NCBI Taxonomy" id="161013"/>
    <lineage>
        <taxon>Eukaryota</taxon>
        <taxon>Metazoa</taxon>
        <taxon>Ecdysozoa</taxon>
        <taxon>Arthropoda</taxon>
        <taxon>Hexapoda</taxon>
        <taxon>Insecta</taxon>
        <taxon>Pterygota</taxon>
        <taxon>Neoptera</taxon>
        <taxon>Paraneoptera</taxon>
        <taxon>Thysanoptera</taxon>
        <taxon>Terebrantia</taxon>
        <taxon>Thripoidea</taxon>
        <taxon>Thripidae</taxon>
        <taxon>Thrips</taxon>
    </lineage>
</organism>
<dbReference type="Gene3D" id="2.60.120.1190">
    <property type="match status" value="1"/>
</dbReference>
<dbReference type="PROSITE" id="PS00109">
    <property type="entry name" value="PROTEIN_KINASE_TYR"/>
    <property type="match status" value="1"/>
</dbReference>
<evidence type="ECO:0000256" key="14">
    <source>
        <dbReference type="ARBA" id="ARBA00023180"/>
    </source>
</evidence>
<dbReference type="GO" id="GO:0030182">
    <property type="term" value="P:neuron differentiation"/>
    <property type="evidence" value="ECO:0007669"/>
    <property type="project" value="UniProtKB-ARBA"/>
</dbReference>
<protein>
    <submittedName>
        <fullName evidence="24">Discoidin domain-containing receptor 2-like isoform X1</fullName>
    </submittedName>
</protein>
<dbReference type="GO" id="GO:0051897">
    <property type="term" value="P:positive regulation of phosphatidylinositol 3-kinase/protein kinase B signal transduction"/>
    <property type="evidence" value="ECO:0007669"/>
    <property type="project" value="TreeGrafter"/>
</dbReference>
<dbReference type="InterPro" id="IPR011009">
    <property type="entry name" value="Kinase-like_dom_sf"/>
</dbReference>
<feature type="region of interest" description="Disordered" evidence="18">
    <location>
        <begin position="400"/>
        <end position="420"/>
    </location>
</feature>
<evidence type="ECO:0000256" key="3">
    <source>
        <dbReference type="ARBA" id="ARBA00022679"/>
    </source>
</evidence>
<proteinExistence type="inferred from homology"/>
<dbReference type="Pfam" id="PF21114">
    <property type="entry name" value="DDR1-2_DS-like"/>
    <property type="match status" value="1"/>
</dbReference>
<dbReference type="GO" id="GO:0005524">
    <property type="term" value="F:ATP binding"/>
    <property type="evidence" value="ECO:0007669"/>
    <property type="project" value="UniProtKB-UniRule"/>
</dbReference>
<feature type="binding site" evidence="17">
    <location>
        <position position="700"/>
    </location>
    <ligand>
        <name>ATP</name>
        <dbReference type="ChEBI" id="CHEBI:30616"/>
    </ligand>
</feature>
<dbReference type="InterPro" id="IPR008979">
    <property type="entry name" value="Galactose-bd-like_sf"/>
</dbReference>
<evidence type="ECO:0000256" key="2">
    <source>
        <dbReference type="ARBA" id="ARBA00022475"/>
    </source>
</evidence>
<feature type="compositionally biased region" description="Low complexity" evidence="18">
    <location>
        <begin position="592"/>
        <end position="623"/>
    </location>
</feature>
<evidence type="ECO:0000256" key="6">
    <source>
        <dbReference type="ARBA" id="ARBA00022741"/>
    </source>
</evidence>
<dbReference type="PANTHER" id="PTHR24416:SF579">
    <property type="entry name" value="DISCOIDIN DOMAIN-CONTAINING RECEPTOR 2-LIKE PROTEIN"/>
    <property type="match status" value="1"/>
</dbReference>
<dbReference type="SUPFAM" id="SSF56112">
    <property type="entry name" value="Protein kinase-like (PK-like)"/>
    <property type="match status" value="1"/>
</dbReference>
<dbReference type="InterPro" id="IPR020635">
    <property type="entry name" value="Tyr_kinase_cat_dom"/>
</dbReference>
<dbReference type="Proteomes" id="UP000515158">
    <property type="component" value="Unplaced"/>
</dbReference>
<evidence type="ECO:0000256" key="13">
    <source>
        <dbReference type="ARBA" id="ARBA00023170"/>
    </source>
</evidence>
<dbReference type="SMART" id="SM00219">
    <property type="entry name" value="TyrKc"/>
    <property type="match status" value="1"/>
</dbReference>
<dbReference type="GeneID" id="117640252"/>
<dbReference type="InterPro" id="IPR000719">
    <property type="entry name" value="Prot_kinase_dom"/>
</dbReference>
<dbReference type="Pfam" id="PF00754">
    <property type="entry name" value="F5_F8_type_C"/>
    <property type="match status" value="1"/>
</dbReference>
<evidence type="ECO:0000256" key="4">
    <source>
        <dbReference type="ARBA" id="ARBA00022692"/>
    </source>
</evidence>
<evidence type="ECO:0000256" key="12">
    <source>
        <dbReference type="ARBA" id="ARBA00023157"/>
    </source>
</evidence>
<evidence type="ECO:0000256" key="19">
    <source>
        <dbReference type="SAM" id="Phobius"/>
    </source>
</evidence>
<keyword evidence="6 17" id="KW-0547">Nucleotide-binding</keyword>
<dbReference type="Gene3D" id="3.30.200.20">
    <property type="entry name" value="Phosphorylase Kinase, domain 1"/>
    <property type="match status" value="1"/>
</dbReference>
<keyword evidence="7" id="KW-0418">Kinase</keyword>
<dbReference type="PANTHER" id="PTHR24416">
    <property type="entry name" value="TYROSINE-PROTEIN KINASE RECEPTOR"/>
    <property type="match status" value="1"/>
</dbReference>
<dbReference type="InterPro" id="IPR050122">
    <property type="entry name" value="RTK"/>
</dbReference>
<dbReference type="PROSITE" id="PS01286">
    <property type="entry name" value="FA58C_2"/>
    <property type="match status" value="1"/>
</dbReference>
<dbReference type="PROSITE" id="PS01285">
    <property type="entry name" value="FA58C_1"/>
    <property type="match status" value="1"/>
</dbReference>
<keyword evidence="23" id="KW-1185">Reference proteome</keyword>
<evidence type="ECO:0000256" key="8">
    <source>
        <dbReference type="ARBA" id="ARBA00022840"/>
    </source>
</evidence>
<dbReference type="InterPro" id="IPR017441">
    <property type="entry name" value="Protein_kinase_ATP_BS"/>
</dbReference>
<evidence type="ECO:0000256" key="18">
    <source>
        <dbReference type="SAM" id="MobiDB-lite"/>
    </source>
</evidence>
<dbReference type="KEGG" id="tpal:117640252"/>
<keyword evidence="8 17" id="KW-0067">ATP-binding</keyword>
<dbReference type="Pfam" id="PF07714">
    <property type="entry name" value="PK_Tyr_Ser-Thr"/>
    <property type="match status" value="1"/>
</dbReference>
<feature type="domain" description="Protein kinase" evidence="21">
    <location>
        <begin position="661"/>
        <end position="951"/>
    </location>
</feature>
<keyword evidence="3" id="KW-0808">Transferase</keyword>
<evidence type="ECO:0000256" key="9">
    <source>
        <dbReference type="ARBA" id="ARBA00022989"/>
    </source>
</evidence>
<evidence type="ECO:0000256" key="10">
    <source>
        <dbReference type="ARBA" id="ARBA00023136"/>
    </source>
</evidence>
<feature type="transmembrane region" description="Helical" evidence="19">
    <location>
        <begin position="425"/>
        <end position="448"/>
    </location>
</feature>
<dbReference type="GO" id="GO:0038062">
    <property type="term" value="F:protein tyrosine kinase collagen receptor activity"/>
    <property type="evidence" value="ECO:0007669"/>
    <property type="project" value="TreeGrafter"/>
</dbReference>
<evidence type="ECO:0000256" key="16">
    <source>
        <dbReference type="ARBA" id="ARBA00061639"/>
    </source>
</evidence>
<dbReference type="GO" id="GO:0043235">
    <property type="term" value="C:receptor complex"/>
    <property type="evidence" value="ECO:0007669"/>
    <property type="project" value="TreeGrafter"/>
</dbReference>
<dbReference type="Gene3D" id="2.60.120.260">
    <property type="entry name" value="Galactose-binding domain-like"/>
    <property type="match status" value="1"/>
</dbReference>
<feature type="compositionally biased region" description="Polar residues" evidence="18">
    <location>
        <begin position="565"/>
        <end position="579"/>
    </location>
</feature>
<dbReference type="FunFam" id="2.60.120.260:FF:000007">
    <property type="entry name" value="Discoidin domain receptor tyrosine kinase 1"/>
    <property type="match status" value="1"/>
</dbReference>
<evidence type="ECO:0000256" key="15">
    <source>
        <dbReference type="ARBA" id="ARBA00051243"/>
    </source>
</evidence>
<dbReference type="AlphaFoldDB" id="A0A6P8ZHU8"/>
<dbReference type="PROSITE" id="PS50011">
    <property type="entry name" value="PROTEIN_KINASE_DOM"/>
    <property type="match status" value="1"/>
</dbReference>
<evidence type="ECO:0000256" key="20">
    <source>
        <dbReference type="SAM" id="SignalP"/>
    </source>
</evidence>
<dbReference type="InParanoid" id="A0A6P8ZHU8"/>
<keyword evidence="14" id="KW-0325">Glycoprotein</keyword>
<dbReference type="Gene3D" id="1.10.510.10">
    <property type="entry name" value="Transferase(Phosphotransferase) domain 1"/>
    <property type="match status" value="1"/>
</dbReference>
<keyword evidence="5 20" id="KW-0732">Signal</keyword>
<dbReference type="GO" id="GO:0048468">
    <property type="term" value="P:cell development"/>
    <property type="evidence" value="ECO:0007669"/>
    <property type="project" value="UniProtKB-ARBA"/>
</dbReference>
<keyword evidence="9 19" id="KW-1133">Transmembrane helix</keyword>
<sequence length="963" mass="107249">MRGPVRAPRPPPPPRLAPLAALLALLALPFLIAWADAFDTSQCIAPLGMQSGAIPDHDLSASSSYESGNVGPQHGRVRTESQGGAWCPKLQITTSPNEWLQVELHSVHVITAVETQGRFGNGQGQEYAEAYMLEYYRPRLDKWVRYRDENGQEVLKGNENTYLEAKRDLNPPIRASRIRFLPYSFHRRTVCMRVELYGCQWNEGVVCYSMPQGDKRGAWEFYDNTYDGHWDGDALHRGLGQLTDGRVGPDNFKMGYHEQDRGLGWVGWKNESRDGQPIEIKFEFDKVREFKAVHIYCNNQFMKDVQVFAEAQVLFSVGGRHFNGQPITYTTLEDRIFESSRNVSIKLHHRVGRFVKLRLHFAAKWMLVSEISFDSSVAHGNFTTEPAETGDTPVQSDVYVEKDKDHTRQQTKTPVPSAEEDDSTYMAVIMGVLIAVILLLAAVIFVIVSRHRKRKCFASPLNSKSALPTSHAALSASEKGGGSSAGTLGTLGGAYGVREVGAGLVDGYGHVHGAPPANGPSLGGDMDHLLEGKLDDYQEPYQALKYAPYYSYSTVVMELGDQLSKSATTPSGEENNDTTYDYAVPESGGGIPLLSPEAALPLPSSRASDKGSLFSKSSSCNGSRSDDAKSRTSPAHHQQDVLRSLKRRLQTAVPEFPQHRLKLLARLGDGAFGTLYVAEADGIPEYGTTVSVGKRLVAVKFLNQGAGEKEKMDFHKDVRLLSALEDPRLARVLGMCSRGEPLCVALEYLPNGDLHRFLRERAPHLDHLGMEHHLEDDQVVSFNTLLYMASQIASGMRYLETLNFVHRDLAARNCLVGDNFEIKISDFGTDNELYAADYYTFGESVQLPVRWMAWESVFLGKYTTKSDVWAFAVTLWEMLHYCSAAPYPELDNPGVVDNLSHLRPGEDPQLFEPLCMPPLPAGARDVFDLMCECWRRGEAERPSFREIHLFLQRKNLGYAPVLT</sequence>
<keyword evidence="12" id="KW-1015">Disulfide bond</keyword>
<feature type="domain" description="F5/8 type C" evidence="22">
    <location>
        <begin position="43"/>
        <end position="199"/>
    </location>
</feature>
<keyword evidence="4 19" id="KW-0812">Transmembrane</keyword>
<name>A0A6P8ZHU8_THRPL</name>
<feature type="region of interest" description="Disordered" evidence="18">
    <location>
        <begin position="565"/>
        <end position="640"/>
    </location>
</feature>
<evidence type="ECO:0000256" key="11">
    <source>
        <dbReference type="ARBA" id="ARBA00023137"/>
    </source>
</evidence>
<dbReference type="PRINTS" id="PR00109">
    <property type="entry name" value="TYRKINASE"/>
</dbReference>
<comment type="catalytic activity">
    <reaction evidence="15">
        <text>L-tyrosyl-[protein] + ATP = O-phospho-L-tyrosyl-[protein] + ADP + H(+)</text>
        <dbReference type="Rhea" id="RHEA:10596"/>
        <dbReference type="Rhea" id="RHEA-COMP:10136"/>
        <dbReference type="Rhea" id="RHEA-COMP:20101"/>
        <dbReference type="ChEBI" id="CHEBI:15378"/>
        <dbReference type="ChEBI" id="CHEBI:30616"/>
        <dbReference type="ChEBI" id="CHEBI:46858"/>
        <dbReference type="ChEBI" id="CHEBI:61978"/>
        <dbReference type="ChEBI" id="CHEBI:456216"/>
        <dbReference type="EC" id="2.7.10.1"/>
    </reaction>
</comment>
<evidence type="ECO:0000259" key="22">
    <source>
        <dbReference type="PROSITE" id="PS50022"/>
    </source>
</evidence>
<keyword evidence="13" id="KW-0675">Receptor</keyword>
<feature type="chain" id="PRO_5027565519" evidence="20">
    <location>
        <begin position="38"/>
        <end position="963"/>
    </location>
</feature>
<dbReference type="InterPro" id="IPR000421">
    <property type="entry name" value="FA58C"/>
</dbReference>
<evidence type="ECO:0000256" key="7">
    <source>
        <dbReference type="ARBA" id="ARBA00022777"/>
    </source>
</evidence>
<keyword evidence="10 19" id="KW-0472">Membrane</keyword>
<dbReference type="GO" id="GO:0005886">
    <property type="term" value="C:plasma membrane"/>
    <property type="evidence" value="ECO:0007669"/>
    <property type="project" value="UniProtKB-SubCell"/>
</dbReference>
<dbReference type="FunCoup" id="A0A6P8ZHU8">
    <property type="interactions" value="12"/>
</dbReference>
<comment type="subcellular location">
    <subcellularLocation>
        <location evidence="1">Cell membrane</location>
        <topology evidence="1">Single-pass type I membrane protein</topology>
    </subcellularLocation>
</comment>
<dbReference type="PROSITE" id="PS00107">
    <property type="entry name" value="PROTEIN_KINASE_ATP"/>
    <property type="match status" value="1"/>
</dbReference>